<accession>A0A1B6NRF3</accession>
<reference evidence="1" key="1">
    <citation type="submission" date="2013-11" db="EMBL/GenBank/DDBJ databases">
        <title>Microbial diversity, functional groups and degradation webs in Northern and Southern Mediterranean and Red Sea marine crude oil polluted sites.</title>
        <authorList>
            <person name="Daffonchio D."/>
            <person name="Mapelli F."/>
            <person name="Ferrer M."/>
            <person name="Richter M."/>
            <person name="Cherif A."/>
            <person name="Malkawi H.I."/>
            <person name="Yakimov M.M."/>
            <person name="Abdel-Fattah Y.R."/>
            <person name="Blaghen M."/>
            <person name="Golyshin P.N."/>
            <person name="Kalogerakis N."/>
            <person name="Boon N."/>
            <person name="Magagnini M."/>
            <person name="Fava F."/>
        </authorList>
    </citation>
    <scope>NUCLEOTIDE SEQUENCE</scope>
</reference>
<comment type="caution">
    <text evidence="1">The sequence shown here is derived from an EMBL/GenBank/DDBJ whole genome shotgun (WGS) entry which is preliminary data.</text>
</comment>
<dbReference type="EMBL" id="AYSL01001509">
    <property type="protein sequence ID" value="KTF05871.1"/>
    <property type="molecule type" value="Genomic_DNA"/>
</dbReference>
<gene>
    <name evidence="1" type="ORF">MGSAQ_002633</name>
</gene>
<evidence type="ECO:0000313" key="1">
    <source>
        <dbReference type="EMBL" id="KTF05871.1"/>
    </source>
</evidence>
<protein>
    <submittedName>
        <fullName evidence="1">Uncharacterized protein</fullName>
    </submittedName>
</protein>
<proteinExistence type="predicted"/>
<dbReference type="AlphaFoldDB" id="A0A1B6NRF3"/>
<sequence>MTQKSTQTVLLKTQLHSLHVTTLLAVLKRVKLVNGAA</sequence>
<name>A0A1B6NRF3_9ZZZZ</name>
<organism evidence="1">
    <name type="scientific">marine sediment metagenome</name>
    <dbReference type="NCBI Taxonomy" id="412755"/>
    <lineage>
        <taxon>unclassified sequences</taxon>
        <taxon>metagenomes</taxon>
        <taxon>ecological metagenomes</taxon>
    </lineage>
</organism>